<dbReference type="InterPro" id="IPR014718">
    <property type="entry name" value="GH-type_carb-bd"/>
</dbReference>
<evidence type="ECO:0000256" key="3">
    <source>
        <dbReference type="ARBA" id="ARBA00023235"/>
    </source>
</evidence>
<dbReference type="InterPro" id="IPR011013">
    <property type="entry name" value="Gal_mutarotase_sf_dom"/>
</dbReference>
<dbReference type="GO" id="GO:0005737">
    <property type="term" value="C:cytoplasm"/>
    <property type="evidence" value="ECO:0007669"/>
    <property type="project" value="TreeGrafter"/>
</dbReference>
<evidence type="ECO:0000256" key="5">
    <source>
        <dbReference type="ARBA" id="ARBA00032300"/>
    </source>
</evidence>
<dbReference type="InterPro" id="IPR018052">
    <property type="entry name" value="Ald1_epimerase_CS"/>
</dbReference>
<reference evidence="7" key="1">
    <citation type="submission" date="2019-11" db="EMBL/GenBank/DDBJ databases">
        <authorList>
            <person name="Feng L."/>
        </authorList>
    </citation>
    <scope>NUCLEOTIDE SEQUENCE</scope>
    <source>
        <strain evidence="7">SsimulansLFYP27</strain>
    </source>
</reference>
<dbReference type="GO" id="GO:0030246">
    <property type="term" value="F:carbohydrate binding"/>
    <property type="evidence" value="ECO:0007669"/>
    <property type="project" value="InterPro"/>
</dbReference>
<dbReference type="PANTHER" id="PTHR10091">
    <property type="entry name" value="ALDOSE-1-EPIMERASE"/>
    <property type="match status" value="1"/>
</dbReference>
<accession>A0A6N2ZJB1</accession>
<dbReference type="GO" id="GO:0033499">
    <property type="term" value="P:galactose catabolic process via UDP-galactose, Leloir pathway"/>
    <property type="evidence" value="ECO:0007669"/>
    <property type="project" value="TreeGrafter"/>
</dbReference>
<sequence>MMFTEVEHQRNGLDLIKVDNDQAKIIFSNFGARIVSWKYEDNNIVLGNVVEADEYYHENPYYFGASVGRFGGRIEDGRFELEGKTYQLEQNDPPHHLHGGFHGINKHYFDYEIKDDNGGYIQIIFTTTVKSADDHYPGDIKLKIIHTYDIDNRWTIEYSAEATETTLFNPTNHVYFNLNRDNKEVNNHILTSSTLKMHLLNDKNLPTLNDTVDLIQVLGKQSMRFEDIGKAEDERLHAQIERYHGLDHPFTIGDELTVENSQFLLKMKTDMPHVVIFTFNETSNWESDMNIYKPHSGFTLEAQCLPNDINLLGEEAPSILRKGDTFFSKTTYQIIEKSE</sequence>
<dbReference type="Gene3D" id="2.70.98.10">
    <property type="match status" value="1"/>
</dbReference>
<dbReference type="GO" id="GO:0004034">
    <property type="term" value="F:aldose 1-epimerase activity"/>
    <property type="evidence" value="ECO:0007669"/>
    <property type="project" value="TreeGrafter"/>
</dbReference>
<dbReference type="InterPro" id="IPR047215">
    <property type="entry name" value="Galactose_mutarotase-like"/>
</dbReference>
<dbReference type="AlphaFoldDB" id="A0A6N2ZJB1"/>
<protein>
    <recommendedName>
        <fullName evidence="2">Aldose 1-epimerase</fullName>
    </recommendedName>
    <alternativeName>
        <fullName evidence="6">Galactose mutarotase</fullName>
    </alternativeName>
    <alternativeName>
        <fullName evidence="5">Type-1 mutarotase</fullName>
    </alternativeName>
</protein>
<evidence type="ECO:0000256" key="1">
    <source>
        <dbReference type="ARBA" id="ARBA00006206"/>
    </source>
</evidence>
<dbReference type="PANTHER" id="PTHR10091:SF0">
    <property type="entry name" value="GALACTOSE MUTAROTASE"/>
    <property type="match status" value="1"/>
</dbReference>
<name>A0A6N2ZJB1_STASI</name>
<comment type="similarity">
    <text evidence="1">Belongs to the aldose epimerase family.</text>
</comment>
<dbReference type="CDD" id="cd09019">
    <property type="entry name" value="galactose_mutarotase_like"/>
    <property type="match status" value="1"/>
</dbReference>
<dbReference type="InterPro" id="IPR008183">
    <property type="entry name" value="Aldose_1/G6P_1-epimerase"/>
</dbReference>
<keyword evidence="3 7" id="KW-0413">Isomerase</keyword>
<evidence type="ECO:0000313" key="7">
    <source>
        <dbReference type="EMBL" id="VYT79574.1"/>
    </source>
</evidence>
<dbReference type="GO" id="GO:0006006">
    <property type="term" value="P:glucose metabolic process"/>
    <property type="evidence" value="ECO:0007669"/>
    <property type="project" value="TreeGrafter"/>
</dbReference>
<evidence type="ECO:0000256" key="6">
    <source>
        <dbReference type="ARBA" id="ARBA00033373"/>
    </source>
</evidence>
<keyword evidence="4" id="KW-0119">Carbohydrate metabolism</keyword>
<organism evidence="7">
    <name type="scientific">Staphylococcus simulans</name>
    <dbReference type="NCBI Taxonomy" id="1286"/>
    <lineage>
        <taxon>Bacteria</taxon>
        <taxon>Bacillati</taxon>
        <taxon>Bacillota</taxon>
        <taxon>Bacilli</taxon>
        <taxon>Bacillales</taxon>
        <taxon>Staphylococcaceae</taxon>
        <taxon>Staphylococcus</taxon>
    </lineage>
</organism>
<evidence type="ECO:0000256" key="2">
    <source>
        <dbReference type="ARBA" id="ARBA00014165"/>
    </source>
</evidence>
<dbReference type="EMBL" id="CACRUO010000020">
    <property type="protein sequence ID" value="VYT79574.1"/>
    <property type="molecule type" value="Genomic_DNA"/>
</dbReference>
<dbReference type="PROSITE" id="PS00545">
    <property type="entry name" value="ALDOSE_1_EPIMERASE"/>
    <property type="match status" value="1"/>
</dbReference>
<gene>
    <name evidence="7" type="ORF">SSLFYP27_00658</name>
</gene>
<evidence type="ECO:0000256" key="4">
    <source>
        <dbReference type="ARBA" id="ARBA00023277"/>
    </source>
</evidence>
<dbReference type="SUPFAM" id="SSF74650">
    <property type="entry name" value="Galactose mutarotase-like"/>
    <property type="match status" value="1"/>
</dbReference>
<dbReference type="Pfam" id="PF01263">
    <property type="entry name" value="Aldose_epim"/>
    <property type="match status" value="1"/>
</dbReference>
<proteinExistence type="inferred from homology"/>